<organism evidence="1 2">
    <name type="scientific">Crassostrea virginica</name>
    <name type="common">Eastern oyster</name>
    <dbReference type="NCBI Taxonomy" id="6565"/>
    <lineage>
        <taxon>Eukaryota</taxon>
        <taxon>Metazoa</taxon>
        <taxon>Spiralia</taxon>
        <taxon>Lophotrochozoa</taxon>
        <taxon>Mollusca</taxon>
        <taxon>Bivalvia</taxon>
        <taxon>Autobranchia</taxon>
        <taxon>Pteriomorphia</taxon>
        <taxon>Ostreida</taxon>
        <taxon>Ostreoidea</taxon>
        <taxon>Ostreidae</taxon>
        <taxon>Crassostrea</taxon>
    </lineage>
</organism>
<evidence type="ECO:0000313" key="1">
    <source>
        <dbReference type="Proteomes" id="UP000694844"/>
    </source>
</evidence>
<reference evidence="2" key="1">
    <citation type="submission" date="2025-08" db="UniProtKB">
        <authorList>
            <consortium name="RefSeq"/>
        </authorList>
    </citation>
    <scope>IDENTIFICATION</scope>
    <source>
        <tissue evidence="2">Whole sample</tissue>
    </source>
</reference>
<accession>A0A8B8AKK8</accession>
<proteinExistence type="predicted"/>
<dbReference type="RefSeq" id="XP_022291123.1">
    <property type="nucleotide sequence ID" value="XM_022435415.1"/>
</dbReference>
<evidence type="ECO:0000313" key="2">
    <source>
        <dbReference type="RefSeq" id="XP_022291123.1"/>
    </source>
</evidence>
<name>A0A8B8AKK8_CRAVI</name>
<sequence>MLALLISFYSIVCENSEEQWVIVKDMGNTGYEIMSVERIINSTNQTYILSIKAPKQTQIKTDKHFEEELSDFPELLGDVKMKQVSTLNDGVSAIYEVKITTVYETDIITPIWFESETNSLGLEFNPFATKNKEVNIPFNNWQLQVKRKDISGATAYKITFGRCSCVSDISGSIVKMTPSGFQETLYLSRPYVSLFYDYLNTDGNNKYSVRINRTALEKDALEIKTVDFSIEMMDNTPDLIDMLTYKFSLDVTQNIKV</sequence>
<protein>
    <submittedName>
        <fullName evidence="2">Uncharacterized protein LOC111102599</fullName>
    </submittedName>
</protein>
<dbReference type="GeneID" id="111102599"/>
<dbReference type="AlphaFoldDB" id="A0A8B8AKK8"/>
<gene>
    <name evidence="2" type="primary">LOC111102599</name>
</gene>
<dbReference type="Proteomes" id="UP000694844">
    <property type="component" value="Chromosome 7"/>
</dbReference>
<keyword evidence="1" id="KW-1185">Reference proteome</keyword>
<dbReference type="OrthoDB" id="6152251at2759"/>
<dbReference type="KEGG" id="cvn:111102599"/>